<dbReference type="InterPro" id="IPR019752">
    <property type="entry name" value="Pyrv/ketoisovalerate_OxRed_cat"/>
</dbReference>
<sequence length="106" mass="11802">MASSLESNGIFIINSDKNPEYFVKEYHLSNNTKVIVADINNLALEKNLTIDGNPVINTPILGLLSKALPDLYLKNLKDIVLKKLGEKLGNLNYDLIEQGFNMAKIL</sequence>
<proteinExistence type="predicted"/>
<accession>X1E2A2</accession>
<keyword evidence="1" id="KW-0560">Oxidoreductase</keyword>
<gene>
    <name evidence="3" type="ORF">S03H2_00424</name>
</gene>
<dbReference type="InterPro" id="IPR051626">
    <property type="entry name" value="Oxidoreductase_gamma_subunit"/>
</dbReference>
<dbReference type="SUPFAM" id="SSF53323">
    <property type="entry name" value="Pyruvate-ferredoxin oxidoreductase, PFOR, domain III"/>
    <property type="match status" value="1"/>
</dbReference>
<evidence type="ECO:0000313" key="3">
    <source>
        <dbReference type="EMBL" id="GAH26662.1"/>
    </source>
</evidence>
<feature type="domain" description="Pyruvate/ketoisovalerate oxidoreductase catalytic" evidence="2">
    <location>
        <begin position="2"/>
        <end position="100"/>
    </location>
</feature>
<dbReference type="PANTHER" id="PTHR43366:SF1">
    <property type="entry name" value="PYRUVATE SYNTHASE SUBUNIT PORC"/>
    <property type="match status" value="1"/>
</dbReference>
<organism evidence="3">
    <name type="scientific">marine sediment metagenome</name>
    <dbReference type="NCBI Taxonomy" id="412755"/>
    <lineage>
        <taxon>unclassified sequences</taxon>
        <taxon>metagenomes</taxon>
        <taxon>ecological metagenomes</taxon>
    </lineage>
</organism>
<evidence type="ECO:0000259" key="2">
    <source>
        <dbReference type="Pfam" id="PF01558"/>
    </source>
</evidence>
<dbReference type="InterPro" id="IPR002869">
    <property type="entry name" value="Pyrv_flavodox_OxRed_cen"/>
</dbReference>
<evidence type="ECO:0000256" key="1">
    <source>
        <dbReference type="ARBA" id="ARBA00023002"/>
    </source>
</evidence>
<reference evidence="3" key="1">
    <citation type="journal article" date="2014" name="Front. Microbiol.">
        <title>High frequency of phylogenetically diverse reductive dehalogenase-homologous genes in deep subseafloor sedimentary metagenomes.</title>
        <authorList>
            <person name="Kawai M."/>
            <person name="Futagami T."/>
            <person name="Toyoda A."/>
            <person name="Takaki Y."/>
            <person name="Nishi S."/>
            <person name="Hori S."/>
            <person name="Arai W."/>
            <person name="Tsubouchi T."/>
            <person name="Morono Y."/>
            <person name="Uchiyama I."/>
            <person name="Ito T."/>
            <person name="Fujiyama A."/>
            <person name="Inagaki F."/>
            <person name="Takami H."/>
        </authorList>
    </citation>
    <scope>NUCLEOTIDE SEQUENCE</scope>
    <source>
        <strain evidence="3">Expedition CK06-06</strain>
    </source>
</reference>
<dbReference type="Pfam" id="PF01558">
    <property type="entry name" value="POR"/>
    <property type="match status" value="1"/>
</dbReference>
<dbReference type="GO" id="GO:0016903">
    <property type="term" value="F:oxidoreductase activity, acting on the aldehyde or oxo group of donors"/>
    <property type="evidence" value="ECO:0007669"/>
    <property type="project" value="InterPro"/>
</dbReference>
<dbReference type="PANTHER" id="PTHR43366">
    <property type="entry name" value="PYRUVATE SYNTHASE SUBUNIT PORC"/>
    <property type="match status" value="1"/>
</dbReference>
<dbReference type="AlphaFoldDB" id="X1E2A2"/>
<name>X1E2A2_9ZZZZ</name>
<dbReference type="Gene3D" id="3.40.920.10">
    <property type="entry name" value="Pyruvate-ferredoxin oxidoreductase, PFOR, domain III"/>
    <property type="match status" value="1"/>
</dbReference>
<dbReference type="EMBL" id="BARU01000075">
    <property type="protein sequence ID" value="GAH26662.1"/>
    <property type="molecule type" value="Genomic_DNA"/>
</dbReference>
<protein>
    <recommendedName>
        <fullName evidence="2">Pyruvate/ketoisovalerate oxidoreductase catalytic domain-containing protein</fullName>
    </recommendedName>
</protein>
<comment type="caution">
    <text evidence="3">The sequence shown here is derived from an EMBL/GenBank/DDBJ whole genome shotgun (WGS) entry which is preliminary data.</text>
</comment>